<reference evidence="1" key="2">
    <citation type="submission" date="2021-09" db="EMBL/GenBank/DDBJ databases">
        <authorList>
            <person name="Jia N."/>
            <person name="Wang J."/>
            <person name="Shi W."/>
            <person name="Du L."/>
            <person name="Sun Y."/>
            <person name="Zhan W."/>
            <person name="Jiang J."/>
            <person name="Wang Q."/>
            <person name="Zhang B."/>
            <person name="Ji P."/>
            <person name="Sakyi L.B."/>
            <person name="Cui X."/>
            <person name="Yuan T."/>
            <person name="Jiang B."/>
            <person name="Yang W."/>
            <person name="Lam T.T.-Y."/>
            <person name="Chang Q."/>
            <person name="Ding S."/>
            <person name="Wang X."/>
            <person name="Zhu J."/>
            <person name="Ruan X."/>
            <person name="Zhao L."/>
            <person name="Wei J."/>
            <person name="Que T."/>
            <person name="Du C."/>
            <person name="Cheng J."/>
            <person name="Dai P."/>
            <person name="Han X."/>
            <person name="Huang E."/>
            <person name="Gao Y."/>
            <person name="Liu J."/>
            <person name="Shao H."/>
            <person name="Ye R."/>
            <person name="Li L."/>
            <person name="Wei W."/>
            <person name="Wang X."/>
            <person name="Wang C."/>
            <person name="Huo Q."/>
            <person name="Li W."/>
            <person name="Guo W."/>
            <person name="Chen H."/>
            <person name="Chen S."/>
            <person name="Zhou L."/>
            <person name="Zhou L."/>
            <person name="Ni X."/>
            <person name="Tian J."/>
            <person name="Zhou Y."/>
            <person name="Sheng Y."/>
            <person name="Liu T."/>
            <person name="Pan Y."/>
            <person name="Xia L."/>
            <person name="Li J."/>
            <person name="Zhao F."/>
            <person name="Cao W."/>
        </authorList>
    </citation>
    <scope>NUCLEOTIDE SEQUENCE</scope>
    <source>
        <strain evidence="1">Rsan-2018</strain>
        <tissue evidence="1">Larvae</tissue>
    </source>
</reference>
<evidence type="ECO:0000313" key="2">
    <source>
        <dbReference type="Proteomes" id="UP000821837"/>
    </source>
</evidence>
<protein>
    <submittedName>
        <fullName evidence="1">Uncharacterized protein</fullName>
    </submittedName>
</protein>
<name>A0A9D4SS86_RHISA</name>
<organism evidence="1 2">
    <name type="scientific">Rhipicephalus sanguineus</name>
    <name type="common">Brown dog tick</name>
    <name type="synonym">Ixodes sanguineus</name>
    <dbReference type="NCBI Taxonomy" id="34632"/>
    <lineage>
        <taxon>Eukaryota</taxon>
        <taxon>Metazoa</taxon>
        <taxon>Ecdysozoa</taxon>
        <taxon>Arthropoda</taxon>
        <taxon>Chelicerata</taxon>
        <taxon>Arachnida</taxon>
        <taxon>Acari</taxon>
        <taxon>Parasitiformes</taxon>
        <taxon>Ixodida</taxon>
        <taxon>Ixodoidea</taxon>
        <taxon>Ixodidae</taxon>
        <taxon>Rhipicephalinae</taxon>
        <taxon>Rhipicephalus</taxon>
        <taxon>Rhipicephalus</taxon>
    </lineage>
</organism>
<gene>
    <name evidence="1" type="ORF">HPB52_001849</name>
</gene>
<keyword evidence="2" id="KW-1185">Reference proteome</keyword>
<dbReference type="AlphaFoldDB" id="A0A9D4SS86"/>
<evidence type="ECO:0000313" key="1">
    <source>
        <dbReference type="EMBL" id="KAH7946605.1"/>
    </source>
</evidence>
<reference evidence="1" key="1">
    <citation type="journal article" date="2020" name="Cell">
        <title>Large-Scale Comparative Analyses of Tick Genomes Elucidate Their Genetic Diversity and Vector Capacities.</title>
        <authorList>
            <consortium name="Tick Genome and Microbiome Consortium (TIGMIC)"/>
            <person name="Jia N."/>
            <person name="Wang J."/>
            <person name="Shi W."/>
            <person name="Du L."/>
            <person name="Sun Y."/>
            <person name="Zhan W."/>
            <person name="Jiang J.F."/>
            <person name="Wang Q."/>
            <person name="Zhang B."/>
            <person name="Ji P."/>
            <person name="Bell-Sakyi L."/>
            <person name="Cui X.M."/>
            <person name="Yuan T.T."/>
            <person name="Jiang B.G."/>
            <person name="Yang W.F."/>
            <person name="Lam T.T."/>
            <person name="Chang Q.C."/>
            <person name="Ding S.J."/>
            <person name="Wang X.J."/>
            <person name="Zhu J.G."/>
            <person name="Ruan X.D."/>
            <person name="Zhao L."/>
            <person name="Wei J.T."/>
            <person name="Ye R.Z."/>
            <person name="Que T.C."/>
            <person name="Du C.H."/>
            <person name="Zhou Y.H."/>
            <person name="Cheng J.X."/>
            <person name="Dai P.F."/>
            <person name="Guo W.B."/>
            <person name="Han X.H."/>
            <person name="Huang E.J."/>
            <person name="Li L.F."/>
            <person name="Wei W."/>
            <person name="Gao Y.C."/>
            <person name="Liu J.Z."/>
            <person name="Shao H.Z."/>
            <person name="Wang X."/>
            <person name="Wang C.C."/>
            <person name="Yang T.C."/>
            <person name="Huo Q.B."/>
            <person name="Li W."/>
            <person name="Chen H.Y."/>
            <person name="Chen S.E."/>
            <person name="Zhou L.G."/>
            <person name="Ni X.B."/>
            <person name="Tian J.H."/>
            <person name="Sheng Y."/>
            <person name="Liu T."/>
            <person name="Pan Y.S."/>
            <person name="Xia L.Y."/>
            <person name="Li J."/>
            <person name="Zhao F."/>
            <person name="Cao W.C."/>
        </authorList>
    </citation>
    <scope>NUCLEOTIDE SEQUENCE</scope>
    <source>
        <strain evidence="1">Rsan-2018</strain>
    </source>
</reference>
<accession>A0A9D4SS86</accession>
<comment type="caution">
    <text evidence="1">The sequence shown here is derived from an EMBL/GenBank/DDBJ whole genome shotgun (WGS) entry which is preliminary data.</text>
</comment>
<dbReference type="EMBL" id="JABSTV010001252">
    <property type="protein sequence ID" value="KAH7946605.1"/>
    <property type="molecule type" value="Genomic_DNA"/>
</dbReference>
<sequence length="74" mass="8602">MDGAIKPSKWEELYRVLDFEVVELYAVAEMHLREQEEAPANSLCQWAGNNREGEARKGGGISSLWRHRQVWEKD</sequence>
<dbReference type="Proteomes" id="UP000821837">
    <property type="component" value="Chromosome 6"/>
</dbReference>
<proteinExistence type="predicted"/>